<dbReference type="PANTHER" id="PTHR43157:SF31">
    <property type="entry name" value="PHOSPHATIDYLINOSITOL-GLYCAN BIOSYNTHESIS CLASS F PROTEIN"/>
    <property type="match status" value="1"/>
</dbReference>
<dbReference type="Pfam" id="PF00106">
    <property type="entry name" value="adh_short"/>
    <property type="match status" value="1"/>
</dbReference>
<dbReference type="GO" id="GO:0016491">
    <property type="term" value="F:oxidoreductase activity"/>
    <property type="evidence" value="ECO:0007669"/>
    <property type="project" value="UniProtKB-KW"/>
</dbReference>
<dbReference type="InterPro" id="IPR002347">
    <property type="entry name" value="SDR_fam"/>
</dbReference>
<dbReference type="PANTHER" id="PTHR43157">
    <property type="entry name" value="PHOSPHATIDYLINOSITOL-GLYCAN BIOSYNTHESIS CLASS F PROTEIN-RELATED"/>
    <property type="match status" value="1"/>
</dbReference>
<keyword evidence="3" id="KW-1185">Reference proteome</keyword>
<evidence type="ECO:0000313" key="2">
    <source>
        <dbReference type="EMBL" id="TFY77654.1"/>
    </source>
</evidence>
<dbReference type="SUPFAM" id="SSF51735">
    <property type="entry name" value="NAD(P)-binding Rossmann-fold domains"/>
    <property type="match status" value="1"/>
</dbReference>
<dbReference type="OrthoDB" id="191139at2759"/>
<proteinExistence type="predicted"/>
<dbReference type="STRING" id="135208.A0A4Y9ZTU5"/>
<evidence type="ECO:0000313" key="3">
    <source>
        <dbReference type="Proteomes" id="UP000298061"/>
    </source>
</evidence>
<dbReference type="Gene3D" id="3.40.50.720">
    <property type="entry name" value="NAD(P)-binding Rossmann-like Domain"/>
    <property type="match status" value="1"/>
</dbReference>
<dbReference type="InterPro" id="IPR036291">
    <property type="entry name" value="NAD(P)-bd_dom_sf"/>
</dbReference>
<name>A0A4Y9ZTU5_9AGAM</name>
<evidence type="ECO:0008006" key="4">
    <source>
        <dbReference type="Google" id="ProtNLM"/>
    </source>
</evidence>
<sequence length="116" mass="12987">MGVLFSFLTPTYYRESFPPAPEWTPNDMPDLSGKVTGGNSGIGREAAKCLLKKDAKVYIASRSEERIRRAINELRDETGREALSLQLDLSDLRSVRRAAQEFTSKEPKLDILINNG</sequence>
<keyword evidence="1" id="KW-0560">Oxidoreductase</keyword>
<reference evidence="2 3" key="1">
    <citation type="submission" date="2019-02" db="EMBL/GenBank/DDBJ databases">
        <title>Genome sequencing of the rare red list fungi Hericium alpestre (H. flagellum).</title>
        <authorList>
            <person name="Buettner E."/>
            <person name="Kellner H."/>
        </authorList>
    </citation>
    <scope>NUCLEOTIDE SEQUENCE [LARGE SCALE GENOMIC DNA]</scope>
    <source>
        <strain evidence="2 3">DSM 108284</strain>
    </source>
</reference>
<comment type="caution">
    <text evidence="2">The sequence shown here is derived from an EMBL/GenBank/DDBJ whole genome shotgun (WGS) entry which is preliminary data.</text>
</comment>
<protein>
    <recommendedName>
        <fullName evidence="4">Ketoreductase (KR) domain-containing protein</fullName>
    </recommendedName>
</protein>
<gene>
    <name evidence="2" type="ORF">EWM64_g6360</name>
</gene>
<accession>A0A4Y9ZTU5</accession>
<dbReference type="Proteomes" id="UP000298061">
    <property type="component" value="Unassembled WGS sequence"/>
</dbReference>
<evidence type="ECO:0000256" key="1">
    <source>
        <dbReference type="ARBA" id="ARBA00023002"/>
    </source>
</evidence>
<dbReference type="AlphaFoldDB" id="A0A4Y9ZTU5"/>
<organism evidence="2 3">
    <name type="scientific">Hericium alpestre</name>
    <dbReference type="NCBI Taxonomy" id="135208"/>
    <lineage>
        <taxon>Eukaryota</taxon>
        <taxon>Fungi</taxon>
        <taxon>Dikarya</taxon>
        <taxon>Basidiomycota</taxon>
        <taxon>Agaricomycotina</taxon>
        <taxon>Agaricomycetes</taxon>
        <taxon>Russulales</taxon>
        <taxon>Hericiaceae</taxon>
        <taxon>Hericium</taxon>
    </lineage>
</organism>
<dbReference type="EMBL" id="SFCI01000856">
    <property type="protein sequence ID" value="TFY77654.1"/>
    <property type="molecule type" value="Genomic_DNA"/>
</dbReference>